<organism evidence="2 3">
    <name type="scientific">Rhodococcoides fascians</name>
    <name type="common">Rhodococcus fascians</name>
    <dbReference type="NCBI Taxonomy" id="1828"/>
    <lineage>
        <taxon>Bacteria</taxon>
        <taxon>Bacillati</taxon>
        <taxon>Actinomycetota</taxon>
        <taxon>Actinomycetes</taxon>
        <taxon>Mycobacteriales</taxon>
        <taxon>Nocardiaceae</taxon>
        <taxon>Rhodococcoides</taxon>
    </lineage>
</organism>
<accession>A0A143QSM7</accession>
<evidence type="ECO:0000313" key="3">
    <source>
        <dbReference type="Proteomes" id="UP000076038"/>
    </source>
</evidence>
<dbReference type="SUPFAM" id="SSF53067">
    <property type="entry name" value="Actin-like ATPase domain"/>
    <property type="match status" value="1"/>
</dbReference>
<dbReference type="RefSeq" id="WP_063216760.1">
    <property type="nucleotide sequence ID" value="NZ_CP015220.1"/>
</dbReference>
<dbReference type="AlphaFoldDB" id="A0A143QSM7"/>
<dbReference type="PANTHER" id="PTHR18964">
    <property type="entry name" value="ROK (REPRESSOR, ORF, KINASE) FAMILY"/>
    <property type="match status" value="1"/>
</dbReference>
<dbReference type="PANTHER" id="PTHR18964:SF169">
    <property type="entry name" value="N-ACETYLMANNOSAMINE KINASE"/>
    <property type="match status" value="1"/>
</dbReference>
<keyword evidence="3" id="KW-1185">Reference proteome</keyword>
<evidence type="ECO:0000313" key="2">
    <source>
        <dbReference type="EMBL" id="AMY26020.1"/>
    </source>
</evidence>
<dbReference type="PATRIC" id="fig|1653479.3.peg.4811"/>
<evidence type="ECO:0000256" key="1">
    <source>
        <dbReference type="ARBA" id="ARBA00006479"/>
    </source>
</evidence>
<keyword evidence="2" id="KW-0808">Transferase</keyword>
<dbReference type="OrthoDB" id="9797931at2"/>
<dbReference type="InterPro" id="IPR000600">
    <property type="entry name" value="ROK"/>
</dbReference>
<comment type="similarity">
    <text evidence="1">Belongs to the ROK (NagC/XylR) family.</text>
</comment>
<dbReference type="Gene3D" id="3.30.420.40">
    <property type="match status" value="2"/>
</dbReference>
<reference evidence="3" key="2">
    <citation type="submission" date="2016-04" db="EMBL/GenBank/DDBJ databases">
        <title>Complete Genome and Plasmid Sequences for Rhodococcus fascians D188 and Draft Sequences for Rhodococcus spp. Isolates PBTS 1 and PBTS 2.</title>
        <authorList>
            <person name="Stamer R."/>
            <person name="Vereecke D."/>
            <person name="Zhang Y."/>
            <person name="Schilkey F."/>
            <person name="Devitt N."/>
            <person name="Randall J."/>
        </authorList>
    </citation>
    <scope>NUCLEOTIDE SEQUENCE [LARGE SCALE GENOMIC DNA]</scope>
    <source>
        <strain evidence="3">PBTS2</strain>
    </source>
</reference>
<dbReference type="InterPro" id="IPR043129">
    <property type="entry name" value="ATPase_NBD"/>
</dbReference>
<reference evidence="2 3" key="1">
    <citation type="journal article" date="2016" name="Genome Announc.">
        <title>Complete Genome and Plasmid Sequences for Rhodococcus fascians D188 and Draft Sequences for Rhodococcus Isolates PBTS 1 and PBTS 2.</title>
        <authorList>
            <person name="Stamler R.A."/>
            <person name="Vereecke D."/>
            <person name="Zhang Y."/>
            <person name="Schilkey F."/>
            <person name="Devitt N."/>
            <person name="Randall J.J."/>
        </authorList>
    </citation>
    <scope>NUCLEOTIDE SEQUENCE [LARGE SCALE GENOMIC DNA]</scope>
    <source>
        <strain evidence="2 3">PBTS2</strain>
    </source>
</reference>
<dbReference type="Proteomes" id="UP000076038">
    <property type="component" value="Chromosome"/>
</dbReference>
<proteinExistence type="inferred from homology"/>
<gene>
    <name evidence="2" type="primary">nanK_2</name>
    <name evidence="2" type="ORF">A3Q41_04756</name>
</gene>
<dbReference type="EC" id="2.7.1.60" evidence="2"/>
<keyword evidence="2" id="KW-0418">Kinase</keyword>
<dbReference type="GO" id="GO:0019262">
    <property type="term" value="P:N-acetylneuraminate catabolic process"/>
    <property type="evidence" value="ECO:0007669"/>
    <property type="project" value="TreeGrafter"/>
</dbReference>
<sequence>MSTTVSVDLGGTWLRIRHGHTTARLPSPSALRQPDTSPDDLLQQLVDTLDRHVPQGAAANISCGAALDEQNGIALGSGPLWGGAPTGEIPLLHVLSSRRPDVRWKLVNDVTAGLASFALRFARPTDRHIAYLTISSGIAARTALLTERTIPVDHRGLQGEVGHLRASSSAPEAVRTLRCACGGIGHVSSISSGPAVQAVAHALDIRYDVDTFAASLAADDADATRLLRTVVEPIAELIRTMLALDPRLDRIGIGGGVAEGLCECYRRELERQLVETRSYADSLTSERVAEIIYLCKPGDIDTLTGADAIADGYLRVTKI</sequence>
<dbReference type="Pfam" id="PF00480">
    <property type="entry name" value="ROK"/>
    <property type="match status" value="1"/>
</dbReference>
<dbReference type="EMBL" id="CP015220">
    <property type="protein sequence ID" value="AMY26020.1"/>
    <property type="molecule type" value="Genomic_DNA"/>
</dbReference>
<dbReference type="GO" id="GO:0009384">
    <property type="term" value="F:N-acylmannosamine kinase activity"/>
    <property type="evidence" value="ECO:0007669"/>
    <property type="project" value="UniProtKB-EC"/>
</dbReference>
<dbReference type="KEGG" id="rhs:A3Q41_04756"/>
<protein>
    <submittedName>
        <fullName evidence="2">N-acetylmannosamine kinase</fullName>
        <ecNumber evidence="2">2.7.1.60</ecNumber>
    </submittedName>
</protein>
<name>A0A143QSM7_RHOFA</name>